<protein>
    <submittedName>
        <fullName evidence="1">Uncharacterized protein</fullName>
    </submittedName>
</protein>
<dbReference type="Proteomes" id="UP000239717">
    <property type="component" value="Chromosome"/>
</dbReference>
<evidence type="ECO:0000313" key="2">
    <source>
        <dbReference type="Proteomes" id="UP000239717"/>
    </source>
</evidence>
<reference evidence="2" key="1">
    <citation type="submission" date="2018-03" db="EMBL/GenBank/DDBJ databases">
        <title>FDA dAtabase for Regulatory Grade micrObial Sequences (FDA-ARGOS): Supporting development and validation of Infectious Disease Dx tests.</title>
        <authorList>
            <person name="Kerrigan L."/>
            <person name="Tallon L."/>
            <person name="Sadzewicz L."/>
            <person name="Sengamalay N."/>
            <person name="Ott S."/>
            <person name="Godinez A."/>
            <person name="Nagaraj S."/>
            <person name="Vavikolanu K."/>
            <person name="Vyas G."/>
            <person name="Nadendla S."/>
            <person name="George J."/>
            <person name="Sichtig H."/>
        </authorList>
    </citation>
    <scope>NUCLEOTIDE SEQUENCE [LARGE SCALE GENOMIC DNA]</scope>
    <source>
        <strain evidence="2">FDAARGOS_295</strain>
    </source>
</reference>
<evidence type="ECO:0000313" key="1">
    <source>
        <dbReference type="EMBL" id="AVL47200.1"/>
    </source>
</evidence>
<organism evidence="1 2">
    <name type="scientific">Campylobacter jejuni subsp. doylei</name>
    <dbReference type="NCBI Taxonomy" id="32021"/>
    <lineage>
        <taxon>Bacteria</taxon>
        <taxon>Pseudomonadati</taxon>
        <taxon>Campylobacterota</taxon>
        <taxon>Epsilonproteobacteria</taxon>
        <taxon>Campylobacterales</taxon>
        <taxon>Campylobacteraceae</taxon>
        <taxon>Campylobacter</taxon>
    </lineage>
</organism>
<name>A0AAD0MFG5_CAMJU</name>
<dbReference type="AlphaFoldDB" id="A0AAD0MFG5"/>
<proteinExistence type="predicted"/>
<sequence>MFYPPITMKQNYFFAFVWQDNKTNNSFLEYELSTLKMIKKEKISKNFLPKRLIIFILHKTNGVMNMIILKLNPSLKYPNKRLKKLKSIYKEKEKLLQINKHLKDFPKP</sequence>
<dbReference type="EMBL" id="CP027403">
    <property type="protein sequence ID" value="AVL47200.1"/>
    <property type="molecule type" value="Genomic_DNA"/>
</dbReference>
<gene>
    <name evidence="1" type="ORF">CEP74_05115</name>
</gene>
<accession>A0AAD0MFG5</accession>